<evidence type="ECO:0000313" key="4">
    <source>
        <dbReference type="EMBL" id="KAK7321697.1"/>
    </source>
</evidence>
<dbReference type="InterPro" id="IPR011992">
    <property type="entry name" value="EF-hand-dom_pair"/>
</dbReference>
<dbReference type="SMART" id="SM00054">
    <property type="entry name" value="EFh"/>
    <property type="match status" value="2"/>
</dbReference>
<gene>
    <name evidence="4" type="ORF">VNO77_32575</name>
</gene>
<protein>
    <recommendedName>
        <fullName evidence="3">EF-hand domain-containing protein</fullName>
    </recommendedName>
</protein>
<accession>A0AAN9KSS4</accession>
<reference evidence="4 5" key="1">
    <citation type="submission" date="2024-01" db="EMBL/GenBank/DDBJ databases">
        <title>The genomes of 5 underutilized Papilionoideae crops provide insights into root nodulation and disease resistanc.</title>
        <authorList>
            <person name="Jiang F."/>
        </authorList>
    </citation>
    <scope>NUCLEOTIDE SEQUENCE [LARGE SCALE GENOMIC DNA]</scope>
    <source>
        <strain evidence="4">LVBAO_FW01</strain>
        <tissue evidence="4">Leaves</tissue>
    </source>
</reference>
<dbReference type="SUPFAM" id="SSF47473">
    <property type="entry name" value="EF-hand"/>
    <property type="match status" value="1"/>
</dbReference>
<dbReference type="CDD" id="cd00051">
    <property type="entry name" value="EFh"/>
    <property type="match status" value="1"/>
</dbReference>
<dbReference type="InterPro" id="IPR018247">
    <property type="entry name" value="EF_Hand_1_Ca_BS"/>
</dbReference>
<organism evidence="4 5">
    <name type="scientific">Canavalia gladiata</name>
    <name type="common">Sword bean</name>
    <name type="synonym">Dolichos gladiatus</name>
    <dbReference type="NCBI Taxonomy" id="3824"/>
    <lineage>
        <taxon>Eukaryota</taxon>
        <taxon>Viridiplantae</taxon>
        <taxon>Streptophyta</taxon>
        <taxon>Embryophyta</taxon>
        <taxon>Tracheophyta</taxon>
        <taxon>Spermatophyta</taxon>
        <taxon>Magnoliopsida</taxon>
        <taxon>eudicotyledons</taxon>
        <taxon>Gunneridae</taxon>
        <taxon>Pentapetalae</taxon>
        <taxon>rosids</taxon>
        <taxon>fabids</taxon>
        <taxon>Fabales</taxon>
        <taxon>Fabaceae</taxon>
        <taxon>Papilionoideae</taxon>
        <taxon>50 kb inversion clade</taxon>
        <taxon>NPAAA clade</taxon>
        <taxon>indigoferoid/millettioid clade</taxon>
        <taxon>Phaseoleae</taxon>
        <taxon>Canavalia</taxon>
    </lineage>
</organism>
<sequence>MEWRPKKARLMGQPIVLLFKCSSSGTWCTITNPKQTYNSDFREKRIHQIKMPVIVPSVSKTISAEDIKKINKIKEKLREADRNNDGCYNKEELKTALKNLGAYIPTWRANRCLGKADANNDGQISRSEMETLIDYLLICGFGKKLHTQLSKGRPKKKGSEGVEYSSPSATWTPASFHAPAFVVLHRVLYVRLQVLAFLVVVMFLPWKLLCIVVGNVVGLISTATGKEGPLNSEHKESVTKVA</sequence>
<evidence type="ECO:0000313" key="5">
    <source>
        <dbReference type="Proteomes" id="UP001367508"/>
    </source>
</evidence>
<name>A0AAN9KSS4_CANGL</name>
<dbReference type="InterPro" id="IPR002048">
    <property type="entry name" value="EF_hand_dom"/>
</dbReference>
<keyword evidence="2" id="KW-1133">Transmembrane helix</keyword>
<keyword evidence="1" id="KW-0106">Calcium</keyword>
<dbReference type="Gene3D" id="1.10.238.10">
    <property type="entry name" value="EF-hand"/>
    <property type="match status" value="1"/>
</dbReference>
<feature type="domain" description="EF-hand" evidence="3">
    <location>
        <begin position="68"/>
        <end position="103"/>
    </location>
</feature>
<keyword evidence="2" id="KW-0472">Membrane</keyword>
<dbReference type="GO" id="GO:0005509">
    <property type="term" value="F:calcium ion binding"/>
    <property type="evidence" value="ECO:0007669"/>
    <property type="project" value="InterPro"/>
</dbReference>
<keyword evidence="2" id="KW-0812">Transmembrane</keyword>
<dbReference type="PROSITE" id="PS00018">
    <property type="entry name" value="EF_HAND_1"/>
    <property type="match status" value="1"/>
</dbReference>
<keyword evidence="5" id="KW-1185">Reference proteome</keyword>
<feature type="transmembrane region" description="Helical" evidence="2">
    <location>
        <begin position="194"/>
        <end position="220"/>
    </location>
</feature>
<evidence type="ECO:0000256" key="1">
    <source>
        <dbReference type="ARBA" id="ARBA00022837"/>
    </source>
</evidence>
<dbReference type="Pfam" id="PF13202">
    <property type="entry name" value="EF-hand_5"/>
    <property type="match status" value="1"/>
</dbReference>
<dbReference type="Proteomes" id="UP001367508">
    <property type="component" value="Unassembled WGS sequence"/>
</dbReference>
<dbReference type="PROSITE" id="PS50222">
    <property type="entry name" value="EF_HAND_2"/>
    <property type="match status" value="1"/>
</dbReference>
<dbReference type="EMBL" id="JAYMYQ010000007">
    <property type="protein sequence ID" value="KAK7321697.1"/>
    <property type="molecule type" value="Genomic_DNA"/>
</dbReference>
<comment type="caution">
    <text evidence="4">The sequence shown here is derived from an EMBL/GenBank/DDBJ whole genome shotgun (WGS) entry which is preliminary data.</text>
</comment>
<evidence type="ECO:0000259" key="3">
    <source>
        <dbReference type="PROSITE" id="PS50222"/>
    </source>
</evidence>
<dbReference type="AlphaFoldDB" id="A0AAN9KSS4"/>
<evidence type="ECO:0000256" key="2">
    <source>
        <dbReference type="SAM" id="Phobius"/>
    </source>
</evidence>
<proteinExistence type="predicted"/>